<protein>
    <submittedName>
        <fullName evidence="4">P-type ATPase</fullName>
    </submittedName>
</protein>
<dbReference type="OrthoDB" id="5334309at2759"/>
<dbReference type="Pfam" id="PF00630">
    <property type="entry name" value="Filamin"/>
    <property type="match status" value="1"/>
</dbReference>
<dbReference type="InterPro" id="IPR014756">
    <property type="entry name" value="Ig_E-set"/>
</dbReference>
<evidence type="ECO:0000313" key="5">
    <source>
        <dbReference type="Proteomes" id="UP000037460"/>
    </source>
</evidence>
<dbReference type="InterPro" id="IPR044801">
    <property type="entry name" value="Filamin"/>
</dbReference>
<feature type="repeat" description="Filamin" evidence="2">
    <location>
        <begin position="440"/>
        <end position="541"/>
    </location>
</feature>
<dbReference type="GO" id="GO:0030036">
    <property type="term" value="P:actin cytoskeleton organization"/>
    <property type="evidence" value="ECO:0007669"/>
    <property type="project" value="InterPro"/>
</dbReference>
<name>A0A0M0J384_9EUKA</name>
<proteinExistence type="predicted"/>
<feature type="repeat" description="Filamin" evidence="2">
    <location>
        <begin position="685"/>
        <end position="799"/>
    </location>
</feature>
<feature type="compositionally biased region" description="Basic and acidic residues" evidence="3">
    <location>
        <begin position="411"/>
        <end position="428"/>
    </location>
</feature>
<dbReference type="InterPro" id="IPR013783">
    <property type="entry name" value="Ig-like_fold"/>
</dbReference>
<sequence>MSDMDKEILAAEDALVQAVVAARKIMSKNTGIAANDISGDAAKFTLDFMSLAAPLLTKPGGSKVTVSQMKAYLRRAKEILDKQIIQPPPVVEPPRECTYRAIEANGGKMPEKPEDTCAVECKVHGKGIIEAAPRLPVDFFIDAYDFTGRKRKVGGDAFFVAIRGASTVRARIEDKGDGTYRVEWKPPQSGSYAIAISYFGMPLQGSPYKLHVSDPSAYAPNCRALGDALTMAVARNVQSFFVQFKDRLGNVAHAVDLDVYVEPMPIEGLAAGTVANPDLLTKLPEPPPVVEAKSGLESPKRDSKKVGDKGAKKEEGDKEGGAKKDGGATNRKATDEGASKEGRKEGSKPQPAAPAPPSSALKEGSKPQPSSAPAPNKKEVGKPQPTAATSTPLPDNKEGSKPQPAATAPPSEKKEGDKPKPVEKKEGSGSKGPSGKAHAASTRLPKTVVVGGVGMAAGFGCGIAISTADIMGNKCITGGAIVTGDCFNADGSRCDSVQTTVRDNGDGTYYLHWNSTQAGTYNAAIKIYGEQILGTSQQITLKSTTPDMLKSQISGVGLSRATAGADTKFQIKFFDQYGNSALLDGKQNKIGMALLKAGEKIKDEKSKPYLHTMACIDEEEGLYEFSFIPFKDGTFDLHVWSETTYQGTKKSEISLAQDRLPLPSSPFHLVISPGLAGAKCSSVDGYTKESKNLDKKGKVVNADNSCIVAGDAVVFRPQICDDLGNVASLGEGMLDVEIEYPAGNKDNLSNTNALKFTTLVKGGITTHDIRHDATHAGEHFVRLKLNGHEISGSPVHFYVEPAEAEVKQCKLIPPSEPLLYSNKMATIVLKTYDRFGNPLTKGGLAGSARLQLVKSGVSDLTTLMPNNNSVEVVDQNNGEYNVNVTLIKITATVRVIINMDKNIPAGGGELAPVQLSFILSEADAPPQASSSQIGLPLELGEAGRKLQKAGQEIVSMIQVAKEGDDVRPKNAVAVAIDAFAAAGQAKAKKDKAK</sequence>
<dbReference type="PANTHER" id="PTHR38537:SF8">
    <property type="entry name" value="FILAMIN-A"/>
    <property type="match status" value="1"/>
</dbReference>
<dbReference type="Proteomes" id="UP000037460">
    <property type="component" value="Unassembled WGS sequence"/>
</dbReference>
<accession>A0A0M0J384</accession>
<dbReference type="SUPFAM" id="SSF81296">
    <property type="entry name" value="E set domains"/>
    <property type="match status" value="3"/>
</dbReference>
<feature type="compositionally biased region" description="Basic and acidic residues" evidence="3">
    <location>
        <begin position="298"/>
        <end position="347"/>
    </location>
</feature>
<dbReference type="PANTHER" id="PTHR38537">
    <property type="entry name" value="JITTERBUG, ISOFORM N"/>
    <property type="match status" value="1"/>
</dbReference>
<dbReference type="GO" id="GO:0051015">
    <property type="term" value="F:actin filament binding"/>
    <property type="evidence" value="ECO:0007669"/>
    <property type="project" value="InterPro"/>
</dbReference>
<feature type="repeat" description="Filamin" evidence="2">
    <location>
        <begin position="113"/>
        <end position="212"/>
    </location>
</feature>
<feature type="repeat" description="Filamin" evidence="2">
    <location>
        <begin position="543"/>
        <end position="671"/>
    </location>
</feature>
<organism evidence="4 5">
    <name type="scientific">Chrysochromulina tobinii</name>
    <dbReference type="NCBI Taxonomy" id="1460289"/>
    <lineage>
        <taxon>Eukaryota</taxon>
        <taxon>Haptista</taxon>
        <taxon>Haptophyta</taxon>
        <taxon>Prymnesiophyceae</taxon>
        <taxon>Prymnesiales</taxon>
        <taxon>Chrysochromulinaceae</taxon>
        <taxon>Chrysochromulina</taxon>
    </lineage>
</organism>
<comment type="caution">
    <text evidence="4">The sequence shown here is derived from an EMBL/GenBank/DDBJ whole genome shotgun (WGS) entry which is preliminary data.</text>
</comment>
<dbReference type="AlphaFoldDB" id="A0A0M0J384"/>
<dbReference type="Gene3D" id="2.60.40.10">
    <property type="entry name" value="Immunoglobulins"/>
    <property type="match status" value="4"/>
</dbReference>
<feature type="compositionally biased region" description="Low complexity" evidence="3">
    <location>
        <begin position="431"/>
        <end position="441"/>
    </location>
</feature>
<evidence type="ECO:0000256" key="1">
    <source>
        <dbReference type="ARBA" id="ARBA00022737"/>
    </source>
</evidence>
<evidence type="ECO:0000313" key="4">
    <source>
        <dbReference type="EMBL" id="KOO21006.1"/>
    </source>
</evidence>
<dbReference type="SMART" id="SM00557">
    <property type="entry name" value="IG_FLMN"/>
    <property type="match status" value="3"/>
</dbReference>
<dbReference type="PROSITE" id="PS50194">
    <property type="entry name" value="FILAMIN_REPEAT"/>
    <property type="match status" value="4"/>
</dbReference>
<dbReference type="EMBL" id="JWZX01003397">
    <property type="protein sequence ID" value="KOO21006.1"/>
    <property type="molecule type" value="Genomic_DNA"/>
</dbReference>
<reference evidence="5" key="1">
    <citation type="journal article" date="2015" name="PLoS Genet.">
        <title>Genome Sequence and Transcriptome Analyses of Chrysochromulina tobin: Metabolic Tools for Enhanced Algal Fitness in the Prominent Order Prymnesiales (Haptophyceae).</title>
        <authorList>
            <person name="Hovde B.T."/>
            <person name="Deodato C.R."/>
            <person name="Hunsperger H.M."/>
            <person name="Ryken S.A."/>
            <person name="Yost W."/>
            <person name="Jha R.K."/>
            <person name="Patterson J."/>
            <person name="Monnat R.J. Jr."/>
            <person name="Barlow S.B."/>
            <person name="Starkenburg S.R."/>
            <person name="Cattolico R.A."/>
        </authorList>
    </citation>
    <scope>NUCLEOTIDE SEQUENCE</scope>
    <source>
        <strain evidence="5">CCMP291</strain>
    </source>
</reference>
<gene>
    <name evidence="4" type="ORF">Ctob_001165</name>
</gene>
<keyword evidence="5" id="KW-1185">Reference proteome</keyword>
<evidence type="ECO:0000256" key="2">
    <source>
        <dbReference type="PROSITE-ProRule" id="PRU00087"/>
    </source>
</evidence>
<dbReference type="InterPro" id="IPR017868">
    <property type="entry name" value="Filamin/ABP280_repeat-like"/>
</dbReference>
<dbReference type="InterPro" id="IPR001298">
    <property type="entry name" value="Filamin/ABP280_rpt"/>
</dbReference>
<feature type="region of interest" description="Disordered" evidence="3">
    <location>
        <begin position="280"/>
        <end position="442"/>
    </location>
</feature>
<evidence type="ECO:0000256" key="3">
    <source>
        <dbReference type="SAM" id="MobiDB-lite"/>
    </source>
</evidence>
<keyword evidence="1" id="KW-0677">Repeat</keyword>